<accession>A0A402D334</accession>
<dbReference type="Gene3D" id="3.40.50.300">
    <property type="entry name" value="P-loop containing nucleotide triphosphate hydrolases"/>
    <property type="match status" value="1"/>
</dbReference>
<dbReference type="PANTHER" id="PTHR43581:SF2">
    <property type="entry name" value="EXCINUCLEASE ATPASE SUBUNIT"/>
    <property type="match status" value="1"/>
</dbReference>
<dbReference type="KEGG" id="ccot:CCAX7_004060"/>
<dbReference type="InterPro" id="IPR003959">
    <property type="entry name" value="ATPase_AAA_core"/>
</dbReference>
<dbReference type="InterPro" id="IPR027417">
    <property type="entry name" value="P-loop_NTPase"/>
</dbReference>
<gene>
    <name evidence="1" type="ORF">CCAX7_004060</name>
</gene>
<reference evidence="1 2" key="1">
    <citation type="journal article" date="2019" name="Int. J. Syst. Evol. Microbiol.">
        <title>Capsulimonas corticalis gen. nov., sp. nov., an aerobic capsulated bacterium, of a novel bacterial order, Capsulimonadales ord. nov., of the class Armatimonadia of the phylum Armatimonadetes.</title>
        <authorList>
            <person name="Li J."/>
            <person name="Kudo C."/>
            <person name="Tonouchi A."/>
        </authorList>
    </citation>
    <scope>NUCLEOTIDE SEQUENCE [LARGE SCALE GENOMIC DNA]</scope>
    <source>
        <strain evidence="1 2">AX-7</strain>
    </source>
</reference>
<sequence>MAPFTYAYLQLKSRGAFSDARQILNALLIEENLSLTEHQDGLDRPLFDNNGVLLPFNALSDGYRAFIGWVWDLLLQMSRVLPPNSAEPQLANLSGVVIVDEIDLFLHPAWQRRVVDQISEAFPNIQFLFSSHSPLVAGTLETQSIYVLDSDDSGAVIEQYNEDIFGLTANQILTSSYFGLSSTRAPDAPQNDLVRLALSDKEEDHQSFLRRMVKDIPQE</sequence>
<dbReference type="GO" id="GO:0005524">
    <property type="term" value="F:ATP binding"/>
    <property type="evidence" value="ECO:0007669"/>
    <property type="project" value="InterPro"/>
</dbReference>
<dbReference type="EMBL" id="AP025739">
    <property type="protein sequence ID" value="BDI28355.1"/>
    <property type="molecule type" value="Genomic_DNA"/>
</dbReference>
<protein>
    <submittedName>
        <fullName evidence="1">Uncharacterized protein</fullName>
    </submittedName>
</protein>
<name>A0A402D334_9BACT</name>
<dbReference type="SUPFAM" id="SSF52540">
    <property type="entry name" value="P-loop containing nucleoside triphosphate hydrolases"/>
    <property type="match status" value="1"/>
</dbReference>
<organism evidence="1 2">
    <name type="scientific">Capsulimonas corticalis</name>
    <dbReference type="NCBI Taxonomy" id="2219043"/>
    <lineage>
        <taxon>Bacteria</taxon>
        <taxon>Bacillati</taxon>
        <taxon>Armatimonadota</taxon>
        <taxon>Armatimonadia</taxon>
        <taxon>Capsulimonadales</taxon>
        <taxon>Capsulimonadaceae</taxon>
        <taxon>Capsulimonas</taxon>
    </lineage>
</organism>
<dbReference type="InterPro" id="IPR051396">
    <property type="entry name" value="Bact_Antivir_Def_Nuclease"/>
</dbReference>
<dbReference type="AlphaFoldDB" id="A0A402D334"/>
<dbReference type="Proteomes" id="UP000287394">
    <property type="component" value="Chromosome"/>
</dbReference>
<evidence type="ECO:0000313" key="1">
    <source>
        <dbReference type="EMBL" id="BDI28355.1"/>
    </source>
</evidence>
<evidence type="ECO:0000313" key="2">
    <source>
        <dbReference type="Proteomes" id="UP000287394"/>
    </source>
</evidence>
<dbReference type="PANTHER" id="PTHR43581">
    <property type="entry name" value="ATP/GTP PHOSPHATASE"/>
    <property type="match status" value="1"/>
</dbReference>
<proteinExistence type="predicted"/>
<keyword evidence="2" id="KW-1185">Reference proteome</keyword>
<dbReference type="Pfam" id="PF13304">
    <property type="entry name" value="AAA_21"/>
    <property type="match status" value="1"/>
</dbReference>
<dbReference type="GO" id="GO:0016887">
    <property type="term" value="F:ATP hydrolysis activity"/>
    <property type="evidence" value="ECO:0007669"/>
    <property type="project" value="InterPro"/>
</dbReference>